<organism evidence="3 4">
    <name type="scientific">Daldinia eschscholtzii</name>
    <dbReference type="NCBI Taxonomy" id="292717"/>
    <lineage>
        <taxon>Eukaryota</taxon>
        <taxon>Fungi</taxon>
        <taxon>Dikarya</taxon>
        <taxon>Ascomycota</taxon>
        <taxon>Pezizomycotina</taxon>
        <taxon>Sordariomycetes</taxon>
        <taxon>Xylariomycetidae</taxon>
        <taxon>Xylariales</taxon>
        <taxon>Hypoxylaceae</taxon>
        <taxon>Daldinia</taxon>
    </lineage>
</organism>
<dbReference type="PANTHER" id="PTHR10039">
    <property type="entry name" value="AMELOGENIN"/>
    <property type="match status" value="1"/>
</dbReference>
<keyword evidence="1" id="KW-0677">Repeat</keyword>
<dbReference type="Gene3D" id="3.40.50.300">
    <property type="entry name" value="P-loop containing nucleotide triphosphate hydrolases"/>
    <property type="match status" value="1"/>
</dbReference>
<proteinExistence type="predicted"/>
<evidence type="ECO:0000259" key="2">
    <source>
        <dbReference type="Pfam" id="PF24883"/>
    </source>
</evidence>
<accession>A0AAX6MUC3</accession>
<gene>
    <name evidence="3" type="ORF">Daesc_003416</name>
</gene>
<sequence length="640" mass="72496">MDPFAAIGLAGNIIAFVDFGFRLISTAKNIYNSKSGTNANNEDLYSMTEQLQQLTIELKVARPIGSSSQQDRRLYDVAIECENVSVELSKLLDKLKTKDPRSKRQALKAAARNWRKSDQKLELEKRLDRCKQQLSLELLSSMKTELLKRLSKLDGYSQTSENELRSLARNVESLRQGSNVYFLSVDALDQIRSLVQLSDEAISKVCQNRVLGALRFQSMGERFEDIGEVHTKTFDWIFDDKDIHTTRSEDFFVDSVSTDDGTRSSINGSGVADGADSIQESLESLESLEEGPSHNSSFACHISDASLTAESNESVISLLESQPEPWRSSSAMFNTKKIPESARQVIFKARDSFITWLESGSGVFHVSGKPGSGKSTLMKYLVQHPKTKDHLGIWANGKNLVVGRFFFWKPGSDLQKNVKGLIRGLLHCVLSQCPELIQLVFPEQWESSKQRENIHIEHHESRLAFERLIENQPYKQNKFVFFIDGLDEFEGHHADLARQIIKWTHGIQSVKFCISSREWPVFQDIFKDCLRIRLHELTRSDIRRFVGDRLCEMNFNLLMSKDGNMNDDNDESSSSIYEITRLKEDIVEGSDGVFLWVSLVLRHIENGIANGDRIQDLMKIVKSLPTELEPTTSPIGKAGD</sequence>
<dbReference type="SUPFAM" id="SSF52540">
    <property type="entry name" value="P-loop containing nucleoside triphosphate hydrolases"/>
    <property type="match status" value="1"/>
</dbReference>
<dbReference type="Proteomes" id="UP001369815">
    <property type="component" value="Unassembled WGS sequence"/>
</dbReference>
<reference evidence="3 4" key="1">
    <citation type="journal article" date="2024" name="Front Chem Biol">
        <title>Unveiling the potential of Daldinia eschscholtzii MFLUCC 19-0629 through bioactivity and bioinformatics studies for enhanced sustainable agriculture production.</title>
        <authorList>
            <person name="Brooks S."/>
            <person name="Weaver J.A."/>
            <person name="Klomchit A."/>
            <person name="Alharthi S.A."/>
            <person name="Onlamun T."/>
            <person name="Nurani R."/>
            <person name="Vong T.K."/>
            <person name="Alberti F."/>
            <person name="Greco C."/>
        </authorList>
    </citation>
    <scope>NUCLEOTIDE SEQUENCE [LARGE SCALE GENOMIC DNA]</scope>
    <source>
        <strain evidence="3">MFLUCC 19-0629</strain>
    </source>
</reference>
<protein>
    <recommendedName>
        <fullName evidence="2">Nephrocystin 3-like N-terminal domain-containing protein</fullName>
    </recommendedName>
</protein>
<dbReference type="PANTHER" id="PTHR10039:SF5">
    <property type="entry name" value="NACHT DOMAIN-CONTAINING PROTEIN"/>
    <property type="match status" value="1"/>
</dbReference>
<evidence type="ECO:0000313" key="4">
    <source>
        <dbReference type="Proteomes" id="UP001369815"/>
    </source>
</evidence>
<dbReference type="InterPro" id="IPR027417">
    <property type="entry name" value="P-loop_NTPase"/>
</dbReference>
<name>A0AAX6MUC3_9PEZI</name>
<evidence type="ECO:0000256" key="1">
    <source>
        <dbReference type="ARBA" id="ARBA00022737"/>
    </source>
</evidence>
<dbReference type="AlphaFoldDB" id="A0AAX6MUC3"/>
<keyword evidence="4" id="KW-1185">Reference proteome</keyword>
<dbReference type="EMBL" id="JBANMG010000003">
    <property type="protein sequence ID" value="KAK6955772.1"/>
    <property type="molecule type" value="Genomic_DNA"/>
</dbReference>
<dbReference type="Pfam" id="PF24883">
    <property type="entry name" value="NPHP3_N"/>
    <property type="match status" value="1"/>
</dbReference>
<feature type="domain" description="Nephrocystin 3-like N-terminal" evidence="2">
    <location>
        <begin position="350"/>
        <end position="517"/>
    </location>
</feature>
<evidence type="ECO:0000313" key="3">
    <source>
        <dbReference type="EMBL" id="KAK6955772.1"/>
    </source>
</evidence>
<comment type="caution">
    <text evidence="3">The sequence shown here is derived from an EMBL/GenBank/DDBJ whole genome shotgun (WGS) entry which is preliminary data.</text>
</comment>
<dbReference type="InterPro" id="IPR056884">
    <property type="entry name" value="NPHP3-like_N"/>
</dbReference>